<evidence type="ECO:0000256" key="2">
    <source>
        <dbReference type="ARBA" id="ARBA00022473"/>
    </source>
</evidence>
<evidence type="ECO:0008006" key="7">
    <source>
        <dbReference type="Google" id="ProtNLM"/>
    </source>
</evidence>
<dbReference type="PANTHER" id="PTHR35296:SF8">
    <property type="entry name" value="SMALL AUXIN-UP RNA-RELATED"/>
    <property type="match status" value="1"/>
</dbReference>
<dbReference type="AlphaFoldDB" id="A0A8S9S8D6"/>
<evidence type="ECO:0000313" key="5">
    <source>
        <dbReference type="EMBL" id="KAF3588462.1"/>
    </source>
</evidence>
<dbReference type="GO" id="GO:0009733">
    <property type="term" value="P:response to auxin"/>
    <property type="evidence" value="ECO:0007669"/>
    <property type="project" value="InterPro"/>
</dbReference>
<evidence type="ECO:0000256" key="1">
    <source>
        <dbReference type="ARBA" id="ARBA00006974"/>
    </source>
</evidence>
<keyword evidence="2" id="KW-0217">Developmental protein</keyword>
<dbReference type="InterPro" id="IPR003676">
    <property type="entry name" value="SAUR_fam"/>
</dbReference>
<keyword evidence="3" id="KW-0341">Growth regulation</keyword>
<dbReference type="Pfam" id="PF02519">
    <property type="entry name" value="Auxin_inducible"/>
    <property type="match status" value="1"/>
</dbReference>
<dbReference type="EMBL" id="QGKX02000088">
    <property type="protein sequence ID" value="KAF3588462.1"/>
    <property type="molecule type" value="Genomic_DNA"/>
</dbReference>
<accession>A0A8S9S8D6</accession>
<evidence type="ECO:0000256" key="4">
    <source>
        <dbReference type="SAM" id="MobiDB-lite"/>
    </source>
</evidence>
<evidence type="ECO:0000256" key="3">
    <source>
        <dbReference type="ARBA" id="ARBA00022604"/>
    </source>
</evidence>
<comment type="caution">
    <text evidence="5">The sequence shown here is derived from an EMBL/GenBank/DDBJ whole genome shotgun (WGS) entry which is preliminary data.</text>
</comment>
<dbReference type="PANTHER" id="PTHR35296">
    <property type="entry name" value="EXPRESSED PROTEIN"/>
    <property type="match status" value="1"/>
</dbReference>
<feature type="region of interest" description="Disordered" evidence="4">
    <location>
        <begin position="186"/>
        <end position="212"/>
    </location>
</feature>
<gene>
    <name evidence="5" type="ORF">F2Q69_00026958</name>
</gene>
<sequence>MAKFGKLTKLKSVIKKWPSFIKNHHSSTVSTTTSATATEVSKCNDLQLVYVGKSRRPYMLSSHVIDHPLFQELLDRSSRFMEERHDQKTILVACEVVLFEHLLLNNSCSTTVAPITTMMVMIAKEDPSRNWLSSTLTEGDITSEPQPAVRLEEPIRTDVDYGVGTEQMGHGSLGIYRGTCSSEYTEGPRSSEYTEGHVPRNNRGTCSSEYSEGPVPRNFLRDPFLGIFRGTRSSEFFDENSEEHFVGTSEDWTFGKSIEISRGSSPSVYSAELSDE</sequence>
<proteinExistence type="inferred from homology"/>
<name>A0A8S9S8D6_BRACR</name>
<reference evidence="5" key="1">
    <citation type="submission" date="2019-12" db="EMBL/GenBank/DDBJ databases">
        <title>Genome sequencing and annotation of Brassica cretica.</title>
        <authorList>
            <person name="Studholme D.J."/>
            <person name="Sarris P."/>
        </authorList>
    </citation>
    <scope>NUCLEOTIDE SEQUENCE</scope>
    <source>
        <strain evidence="5">PFS-109/04</strain>
        <tissue evidence="5">Leaf</tissue>
    </source>
</reference>
<organism evidence="5 6">
    <name type="scientific">Brassica cretica</name>
    <name type="common">Mustard</name>
    <dbReference type="NCBI Taxonomy" id="69181"/>
    <lineage>
        <taxon>Eukaryota</taxon>
        <taxon>Viridiplantae</taxon>
        <taxon>Streptophyta</taxon>
        <taxon>Embryophyta</taxon>
        <taxon>Tracheophyta</taxon>
        <taxon>Spermatophyta</taxon>
        <taxon>Magnoliopsida</taxon>
        <taxon>eudicotyledons</taxon>
        <taxon>Gunneridae</taxon>
        <taxon>Pentapetalae</taxon>
        <taxon>rosids</taxon>
        <taxon>malvids</taxon>
        <taxon>Brassicales</taxon>
        <taxon>Brassicaceae</taxon>
        <taxon>Brassiceae</taxon>
        <taxon>Brassica</taxon>
    </lineage>
</organism>
<evidence type="ECO:0000313" key="6">
    <source>
        <dbReference type="Proteomes" id="UP000712600"/>
    </source>
</evidence>
<comment type="similarity">
    <text evidence="1">Belongs to the ARG7 family.</text>
</comment>
<dbReference type="Proteomes" id="UP000712600">
    <property type="component" value="Unassembled WGS sequence"/>
</dbReference>
<protein>
    <recommendedName>
        <fullName evidence="7">Auxin-responsive protein</fullName>
    </recommendedName>
</protein>